<dbReference type="EMBL" id="BMAT01003198">
    <property type="protein sequence ID" value="GFS21652.1"/>
    <property type="molecule type" value="Genomic_DNA"/>
</dbReference>
<protein>
    <submittedName>
        <fullName evidence="2">Uncharacterized protein</fullName>
    </submittedName>
</protein>
<gene>
    <name evidence="2" type="ORF">ElyMa_001598700</name>
</gene>
<accession>A0AAV4JJI7</accession>
<dbReference type="Proteomes" id="UP000762676">
    <property type="component" value="Unassembled WGS sequence"/>
</dbReference>
<evidence type="ECO:0000313" key="2">
    <source>
        <dbReference type="EMBL" id="GFS21652.1"/>
    </source>
</evidence>
<keyword evidence="3" id="KW-1185">Reference proteome</keyword>
<proteinExistence type="predicted"/>
<dbReference type="AlphaFoldDB" id="A0AAV4JJI7"/>
<sequence>MVVVIVVVVVVVVVVIVVVVAAAVVVVMLASSCFIYMYFTCQNLTVISSFLTNVGFSNPTLGQSDCRFLNHWLILACPA</sequence>
<keyword evidence="1" id="KW-0812">Transmembrane</keyword>
<evidence type="ECO:0000313" key="3">
    <source>
        <dbReference type="Proteomes" id="UP000762676"/>
    </source>
</evidence>
<feature type="transmembrane region" description="Helical" evidence="1">
    <location>
        <begin position="6"/>
        <end position="39"/>
    </location>
</feature>
<comment type="caution">
    <text evidence="2">The sequence shown here is derived from an EMBL/GenBank/DDBJ whole genome shotgun (WGS) entry which is preliminary data.</text>
</comment>
<keyword evidence="1" id="KW-0472">Membrane</keyword>
<reference evidence="2 3" key="1">
    <citation type="journal article" date="2021" name="Elife">
        <title>Chloroplast acquisition without the gene transfer in kleptoplastic sea slugs, Plakobranchus ocellatus.</title>
        <authorList>
            <person name="Maeda T."/>
            <person name="Takahashi S."/>
            <person name="Yoshida T."/>
            <person name="Shimamura S."/>
            <person name="Takaki Y."/>
            <person name="Nagai Y."/>
            <person name="Toyoda A."/>
            <person name="Suzuki Y."/>
            <person name="Arimoto A."/>
            <person name="Ishii H."/>
            <person name="Satoh N."/>
            <person name="Nishiyama T."/>
            <person name="Hasebe M."/>
            <person name="Maruyama T."/>
            <person name="Minagawa J."/>
            <person name="Obokata J."/>
            <person name="Shigenobu S."/>
        </authorList>
    </citation>
    <scope>NUCLEOTIDE SEQUENCE [LARGE SCALE GENOMIC DNA]</scope>
</reference>
<organism evidence="2 3">
    <name type="scientific">Elysia marginata</name>
    <dbReference type="NCBI Taxonomy" id="1093978"/>
    <lineage>
        <taxon>Eukaryota</taxon>
        <taxon>Metazoa</taxon>
        <taxon>Spiralia</taxon>
        <taxon>Lophotrochozoa</taxon>
        <taxon>Mollusca</taxon>
        <taxon>Gastropoda</taxon>
        <taxon>Heterobranchia</taxon>
        <taxon>Euthyneura</taxon>
        <taxon>Panpulmonata</taxon>
        <taxon>Sacoglossa</taxon>
        <taxon>Placobranchoidea</taxon>
        <taxon>Plakobranchidae</taxon>
        <taxon>Elysia</taxon>
    </lineage>
</organism>
<name>A0AAV4JJI7_9GAST</name>
<keyword evidence="1" id="KW-1133">Transmembrane helix</keyword>
<evidence type="ECO:0000256" key="1">
    <source>
        <dbReference type="SAM" id="Phobius"/>
    </source>
</evidence>